<proteinExistence type="predicted"/>
<sequence>MGVPGAQKKETTGLNQGACLGDGVIGACSGGRGRLRG</sequence>
<reference evidence="1" key="1">
    <citation type="submission" date="2020-09" db="EMBL/GenBank/DDBJ databases">
        <title>Genome-Enabled Discovery of Anthraquinone Biosynthesis in Senna tora.</title>
        <authorList>
            <person name="Kang S.-H."/>
            <person name="Pandey R.P."/>
            <person name="Lee C.-M."/>
            <person name="Sim J.-S."/>
            <person name="Jeong J.-T."/>
            <person name="Choi B.-S."/>
            <person name="Jung M."/>
            <person name="Ginzburg D."/>
            <person name="Zhao K."/>
            <person name="Won S.Y."/>
            <person name="Oh T.-J."/>
            <person name="Yu Y."/>
            <person name="Kim N.-H."/>
            <person name="Lee O.R."/>
            <person name="Lee T.-H."/>
            <person name="Bashyal P."/>
            <person name="Kim T.-S."/>
            <person name="Lee W.-H."/>
            <person name="Kawkins C."/>
            <person name="Kim C.-K."/>
            <person name="Kim J.S."/>
            <person name="Ahn B.O."/>
            <person name="Rhee S.Y."/>
            <person name="Sohng J.K."/>
        </authorList>
    </citation>
    <scope>NUCLEOTIDE SEQUENCE</scope>
    <source>
        <tissue evidence="1">Leaf</tissue>
    </source>
</reference>
<keyword evidence="2" id="KW-1185">Reference proteome</keyword>
<evidence type="ECO:0000313" key="1">
    <source>
        <dbReference type="EMBL" id="KAF7803911.1"/>
    </source>
</evidence>
<dbReference type="AlphaFoldDB" id="A0A834SHZ2"/>
<comment type="caution">
    <text evidence="1">The sequence shown here is derived from an EMBL/GenBank/DDBJ whole genome shotgun (WGS) entry which is preliminary data.</text>
</comment>
<protein>
    <submittedName>
        <fullName evidence="1">Uncharacterized protein</fullName>
    </submittedName>
</protein>
<name>A0A834SHZ2_9FABA</name>
<organism evidence="1 2">
    <name type="scientific">Senna tora</name>
    <dbReference type="NCBI Taxonomy" id="362788"/>
    <lineage>
        <taxon>Eukaryota</taxon>
        <taxon>Viridiplantae</taxon>
        <taxon>Streptophyta</taxon>
        <taxon>Embryophyta</taxon>
        <taxon>Tracheophyta</taxon>
        <taxon>Spermatophyta</taxon>
        <taxon>Magnoliopsida</taxon>
        <taxon>eudicotyledons</taxon>
        <taxon>Gunneridae</taxon>
        <taxon>Pentapetalae</taxon>
        <taxon>rosids</taxon>
        <taxon>fabids</taxon>
        <taxon>Fabales</taxon>
        <taxon>Fabaceae</taxon>
        <taxon>Caesalpinioideae</taxon>
        <taxon>Cassia clade</taxon>
        <taxon>Senna</taxon>
    </lineage>
</organism>
<accession>A0A834SHZ2</accession>
<dbReference type="Proteomes" id="UP000634136">
    <property type="component" value="Unassembled WGS sequence"/>
</dbReference>
<dbReference type="EMBL" id="JAAIUW010000013">
    <property type="protein sequence ID" value="KAF7803911.1"/>
    <property type="molecule type" value="Genomic_DNA"/>
</dbReference>
<evidence type="ECO:0000313" key="2">
    <source>
        <dbReference type="Proteomes" id="UP000634136"/>
    </source>
</evidence>
<gene>
    <name evidence="1" type="ORF">G2W53_043022</name>
</gene>